<protein>
    <submittedName>
        <fullName evidence="2 3">Uncharacterized protein</fullName>
    </submittedName>
</protein>
<organism evidence="2">
    <name type="scientific">Gaeumannomyces tritici (strain R3-111a-1)</name>
    <name type="common">Wheat and barley take-all root rot fungus</name>
    <name type="synonym">Gaeumannomyces graminis var. tritici</name>
    <dbReference type="NCBI Taxonomy" id="644352"/>
    <lineage>
        <taxon>Eukaryota</taxon>
        <taxon>Fungi</taxon>
        <taxon>Dikarya</taxon>
        <taxon>Ascomycota</taxon>
        <taxon>Pezizomycotina</taxon>
        <taxon>Sordariomycetes</taxon>
        <taxon>Sordariomycetidae</taxon>
        <taxon>Magnaporthales</taxon>
        <taxon>Magnaporthaceae</taxon>
        <taxon>Gaeumannomyces</taxon>
    </lineage>
</organism>
<feature type="compositionally biased region" description="Basic and acidic residues" evidence="1">
    <location>
        <begin position="136"/>
        <end position="159"/>
    </location>
</feature>
<dbReference type="eggNOG" id="ENOG502RMQR">
    <property type="taxonomic scope" value="Eukaryota"/>
</dbReference>
<reference evidence="2" key="3">
    <citation type="submission" date="2010-09" db="EMBL/GenBank/DDBJ databases">
        <title>Annotation of Gaeumannomyces graminis var. tritici R3-111a-1.</title>
        <authorList>
            <consortium name="The Broad Institute Genome Sequencing Platform"/>
            <person name="Ma L.-J."/>
            <person name="Dead R."/>
            <person name="Young S.K."/>
            <person name="Zeng Q."/>
            <person name="Gargeya S."/>
            <person name="Fitzgerald M."/>
            <person name="Haas B."/>
            <person name="Abouelleil A."/>
            <person name="Alvarado L."/>
            <person name="Arachchi H.M."/>
            <person name="Berlin A."/>
            <person name="Brown A."/>
            <person name="Chapman S.B."/>
            <person name="Chen Z."/>
            <person name="Dunbar C."/>
            <person name="Freedman E."/>
            <person name="Gearin G."/>
            <person name="Gellesch M."/>
            <person name="Goldberg J."/>
            <person name="Griggs A."/>
            <person name="Gujja S."/>
            <person name="Heiman D."/>
            <person name="Howarth C."/>
            <person name="Larson L."/>
            <person name="Lui A."/>
            <person name="MacDonald P.J.P."/>
            <person name="Mehta T."/>
            <person name="Montmayeur A."/>
            <person name="Murphy C."/>
            <person name="Neiman D."/>
            <person name="Pearson M."/>
            <person name="Priest M."/>
            <person name="Roberts A."/>
            <person name="Saif S."/>
            <person name="Shea T."/>
            <person name="Shenoy N."/>
            <person name="Sisk P."/>
            <person name="Stolte C."/>
            <person name="Sykes S."/>
            <person name="Yandava C."/>
            <person name="Wortman J."/>
            <person name="Nusbaum C."/>
            <person name="Birren B."/>
        </authorList>
    </citation>
    <scope>NUCLEOTIDE SEQUENCE</scope>
    <source>
        <strain evidence="2">R3-111a-1</strain>
    </source>
</reference>
<dbReference type="EnsemblFungi" id="EJT76355">
    <property type="protein sequence ID" value="EJT76355"/>
    <property type="gene ID" value="GGTG_06275"/>
</dbReference>
<reference evidence="3" key="4">
    <citation type="journal article" date="2015" name="G3 (Bethesda)">
        <title>Genome sequences of three phytopathogenic species of the Magnaporthaceae family of fungi.</title>
        <authorList>
            <person name="Okagaki L.H."/>
            <person name="Nunes C.C."/>
            <person name="Sailsbery J."/>
            <person name="Clay B."/>
            <person name="Brown D."/>
            <person name="John T."/>
            <person name="Oh Y."/>
            <person name="Young N."/>
            <person name="Fitzgerald M."/>
            <person name="Haas B.J."/>
            <person name="Zeng Q."/>
            <person name="Young S."/>
            <person name="Adiconis X."/>
            <person name="Fan L."/>
            <person name="Levin J.Z."/>
            <person name="Mitchell T.K."/>
            <person name="Okubara P.A."/>
            <person name="Farman M.L."/>
            <person name="Kohn L.M."/>
            <person name="Birren B."/>
            <person name="Ma L.-J."/>
            <person name="Dean R.A."/>
        </authorList>
    </citation>
    <scope>NUCLEOTIDE SEQUENCE</scope>
    <source>
        <strain evidence="3">R3-111a-1</strain>
    </source>
</reference>
<dbReference type="AlphaFoldDB" id="J3NYC2"/>
<dbReference type="Proteomes" id="UP000006039">
    <property type="component" value="Unassembled WGS sequence"/>
</dbReference>
<feature type="region of interest" description="Disordered" evidence="1">
    <location>
        <begin position="207"/>
        <end position="292"/>
    </location>
</feature>
<feature type="compositionally biased region" description="Acidic residues" evidence="1">
    <location>
        <begin position="255"/>
        <end position="277"/>
    </location>
</feature>
<feature type="compositionally biased region" description="Basic and acidic residues" evidence="1">
    <location>
        <begin position="208"/>
        <end position="253"/>
    </location>
</feature>
<reference evidence="4" key="1">
    <citation type="submission" date="2010-07" db="EMBL/GenBank/DDBJ databases">
        <title>The genome sequence of Gaeumannomyces graminis var. tritici strain R3-111a-1.</title>
        <authorList>
            <consortium name="The Broad Institute Genome Sequencing Platform"/>
            <person name="Ma L.-J."/>
            <person name="Dead R."/>
            <person name="Young S."/>
            <person name="Zeng Q."/>
            <person name="Koehrsen M."/>
            <person name="Alvarado L."/>
            <person name="Berlin A."/>
            <person name="Chapman S.B."/>
            <person name="Chen Z."/>
            <person name="Freedman E."/>
            <person name="Gellesch M."/>
            <person name="Goldberg J."/>
            <person name="Griggs A."/>
            <person name="Gujja S."/>
            <person name="Heilman E.R."/>
            <person name="Heiman D."/>
            <person name="Hepburn T."/>
            <person name="Howarth C."/>
            <person name="Jen D."/>
            <person name="Larson L."/>
            <person name="Mehta T."/>
            <person name="Neiman D."/>
            <person name="Pearson M."/>
            <person name="Roberts A."/>
            <person name="Saif S."/>
            <person name="Shea T."/>
            <person name="Shenoy N."/>
            <person name="Sisk P."/>
            <person name="Stolte C."/>
            <person name="Sykes S."/>
            <person name="Walk T."/>
            <person name="White J."/>
            <person name="Yandava C."/>
            <person name="Haas B."/>
            <person name="Nusbaum C."/>
            <person name="Birren B."/>
        </authorList>
    </citation>
    <scope>NUCLEOTIDE SEQUENCE [LARGE SCALE GENOMIC DNA]</scope>
    <source>
        <strain evidence="4">R3-111a-1</strain>
    </source>
</reference>
<reference evidence="2" key="2">
    <citation type="submission" date="2010-07" db="EMBL/GenBank/DDBJ databases">
        <authorList>
            <consortium name="The Broad Institute Genome Sequencing Platform"/>
            <consortium name="Broad Institute Genome Sequencing Center for Infectious Disease"/>
            <person name="Ma L.-J."/>
            <person name="Dead R."/>
            <person name="Young S."/>
            <person name="Zeng Q."/>
            <person name="Koehrsen M."/>
            <person name="Alvarado L."/>
            <person name="Berlin A."/>
            <person name="Chapman S.B."/>
            <person name="Chen Z."/>
            <person name="Freedman E."/>
            <person name="Gellesch M."/>
            <person name="Goldberg J."/>
            <person name="Griggs A."/>
            <person name="Gujja S."/>
            <person name="Heilman E.R."/>
            <person name="Heiman D."/>
            <person name="Hepburn T."/>
            <person name="Howarth C."/>
            <person name="Jen D."/>
            <person name="Larson L."/>
            <person name="Mehta T."/>
            <person name="Neiman D."/>
            <person name="Pearson M."/>
            <person name="Roberts A."/>
            <person name="Saif S."/>
            <person name="Shea T."/>
            <person name="Shenoy N."/>
            <person name="Sisk P."/>
            <person name="Stolte C."/>
            <person name="Sykes S."/>
            <person name="Walk T."/>
            <person name="White J."/>
            <person name="Yandava C."/>
            <person name="Haas B."/>
            <person name="Nusbaum C."/>
            <person name="Birren B."/>
        </authorList>
    </citation>
    <scope>NUCLEOTIDE SEQUENCE</scope>
    <source>
        <strain evidence="2">R3-111a-1</strain>
    </source>
</reference>
<reference evidence="3" key="5">
    <citation type="submission" date="2018-04" db="UniProtKB">
        <authorList>
            <consortium name="EnsemblFungi"/>
        </authorList>
    </citation>
    <scope>IDENTIFICATION</scope>
    <source>
        <strain evidence="3">R3-111a-1</strain>
    </source>
</reference>
<evidence type="ECO:0000313" key="2">
    <source>
        <dbReference type="EMBL" id="EJT76355.1"/>
    </source>
</evidence>
<feature type="region of interest" description="Disordered" evidence="1">
    <location>
        <begin position="135"/>
        <end position="159"/>
    </location>
</feature>
<dbReference type="STRING" id="644352.J3NYC2"/>
<proteinExistence type="predicted"/>
<evidence type="ECO:0000313" key="4">
    <source>
        <dbReference type="Proteomes" id="UP000006039"/>
    </source>
</evidence>
<dbReference type="HOGENOM" id="CLU_953294_0_0_1"/>
<dbReference type="GeneID" id="20346733"/>
<dbReference type="RefSeq" id="XP_009222355.1">
    <property type="nucleotide sequence ID" value="XM_009224091.1"/>
</dbReference>
<evidence type="ECO:0000256" key="1">
    <source>
        <dbReference type="SAM" id="MobiDB-lite"/>
    </source>
</evidence>
<keyword evidence="4" id="KW-1185">Reference proteome</keyword>
<evidence type="ECO:0000313" key="3">
    <source>
        <dbReference type="EnsemblFungi" id="EJT76355"/>
    </source>
</evidence>
<name>J3NYC2_GAET3</name>
<gene>
    <name evidence="3" type="primary">20346733</name>
    <name evidence="2" type="ORF">GGTG_06275</name>
</gene>
<dbReference type="EMBL" id="GL385397">
    <property type="protein sequence ID" value="EJT76355.1"/>
    <property type="molecule type" value="Genomic_DNA"/>
</dbReference>
<sequence>MSVWLLAPLPIHSPTQTASAYVENHADSQATDGAMSTIAELRSVDVGALGLTTMTLISKSYQTSDIHKGWAQAFEGRRCARKHDYHNKDVLSQAKLEYDEDARCPEHRAADVCRTSEEDAWEDEVLNAFEEATWDSDEHAKANPKPEPELMGHREEKERLEPEMRAQLAEKIRKLSAAEKAKLAELVRAEKERNKAEDDAFEALWDELGAKGEAAQDERELERQIEREERKEAERKMKETQKGIQKEKRKMLGVDESDDDDDDDEEDEDDYSEDDSLCTDGGKSVVSDKSRD</sequence>
<dbReference type="VEuPathDB" id="FungiDB:GGTG_06275"/>
<accession>J3NYC2</accession>